<gene>
    <name evidence="2" type="ORF">S01H1_41949</name>
</gene>
<dbReference type="EMBL" id="BARS01026627">
    <property type="protein sequence ID" value="GAG02739.1"/>
    <property type="molecule type" value="Genomic_DNA"/>
</dbReference>
<accession>X0UA75</accession>
<feature type="non-terminal residue" evidence="2">
    <location>
        <position position="1"/>
    </location>
</feature>
<dbReference type="AlphaFoldDB" id="X0UA75"/>
<dbReference type="InterPro" id="IPR054339">
    <property type="entry name" value="GMT_wHTH"/>
</dbReference>
<evidence type="ECO:0000313" key="2">
    <source>
        <dbReference type="EMBL" id="GAG02739.1"/>
    </source>
</evidence>
<dbReference type="Pfam" id="PF22560">
    <property type="entry name" value="GMT-wHTH"/>
    <property type="match status" value="1"/>
</dbReference>
<sequence length="266" mass="30636">GLNSPLFNQSAQGDFAYLGPEDITARSQMKLFDIHDIEELKKYLLEKFKAETLTYDDVQEKICHPWYSEPPYIDKHFRQALKELENAHRVKIHRVTSKTERGLSGKDKVIFPKGNPIQANSSVSIARTVSKVKVHYKEYERLDGTTDILVGRVNDGSIITRFDKTSLPKSTTDVVCPHFLELKWAYGCPYDCAWCYLKGTFRFQPKGTSPVVKPYEKIELHTRKFLEEVETPEILNAGEIADSLMHENDELPFSKFVLPMFETQEL</sequence>
<name>X0UA75_9ZZZZ</name>
<protein>
    <recommendedName>
        <fullName evidence="1">GMT-like wHTH domain-containing protein</fullName>
    </recommendedName>
</protein>
<reference evidence="2" key="1">
    <citation type="journal article" date="2014" name="Front. Microbiol.">
        <title>High frequency of phylogenetically diverse reductive dehalogenase-homologous genes in deep subseafloor sedimentary metagenomes.</title>
        <authorList>
            <person name="Kawai M."/>
            <person name="Futagami T."/>
            <person name="Toyoda A."/>
            <person name="Takaki Y."/>
            <person name="Nishi S."/>
            <person name="Hori S."/>
            <person name="Arai W."/>
            <person name="Tsubouchi T."/>
            <person name="Morono Y."/>
            <person name="Uchiyama I."/>
            <person name="Ito T."/>
            <person name="Fujiyama A."/>
            <person name="Inagaki F."/>
            <person name="Takami H."/>
        </authorList>
    </citation>
    <scope>NUCLEOTIDE SEQUENCE</scope>
    <source>
        <strain evidence="2">Expedition CK06-06</strain>
    </source>
</reference>
<comment type="caution">
    <text evidence="2">The sequence shown here is derived from an EMBL/GenBank/DDBJ whole genome shotgun (WGS) entry which is preliminary data.</text>
</comment>
<evidence type="ECO:0000259" key="1">
    <source>
        <dbReference type="Pfam" id="PF22560"/>
    </source>
</evidence>
<feature type="non-terminal residue" evidence="2">
    <location>
        <position position="266"/>
    </location>
</feature>
<feature type="domain" description="GMT-like wHTH" evidence="1">
    <location>
        <begin position="27"/>
        <end position="93"/>
    </location>
</feature>
<organism evidence="2">
    <name type="scientific">marine sediment metagenome</name>
    <dbReference type="NCBI Taxonomy" id="412755"/>
    <lineage>
        <taxon>unclassified sequences</taxon>
        <taxon>metagenomes</taxon>
        <taxon>ecological metagenomes</taxon>
    </lineage>
</organism>
<proteinExistence type="predicted"/>